<organism evidence="2 3">
    <name type="scientific">Rhododendron williamsianum</name>
    <dbReference type="NCBI Taxonomy" id="262921"/>
    <lineage>
        <taxon>Eukaryota</taxon>
        <taxon>Viridiplantae</taxon>
        <taxon>Streptophyta</taxon>
        <taxon>Embryophyta</taxon>
        <taxon>Tracheophyta</taxon>
        <taxon>Spermatophyta</taxon>
        <taxon>Magnoliopsida</taxon>
        <taxon>eudicotyledons</taxon>
        <taxon>Gunneridae</taxon>
        <taxon>Pentapetalae</taxon>
        <taxon>asterids</taxon>
        <taxon>Ericales</taxon>
        <taxon>Ericaceae</taxon>
        <taxon>Ericoideae</taxon>
        <taxon>Rhodoreae</taxon>
        <taxon>Rhododendron</taxon>
    </lineage>
</organism>
<dbReference type="OrthoDB" id="747111at2759"/>
<feature type="non-terminal residue" evidence="2">
    <location>
        <position position="1"/>
    </location>
</feature>
<evidence type="ECO:0000313" key="2">
    <source>
        <dbReference type="EMBL" id="KAE9459781.1"/>
    </source>
</evidence>
<evidence type="ECO:0000313" key="3">
    <source>
        <dbReference type="Proteomes" id="UP000428333"/>
    </source>
</evidence>
<feature type="compositionally biased region" description="Gly residues" evidence="1">
    <location>
        <begin position="19"/>
        <end position="29"/>
    </location>
</feature>
<sequence length="123" mass="12612">MYYHPPANAADNHHQPDGLHGGGGGGSKAGGDVSTTQMGNCASKAVVVGGGVDIAELVLYSGNPKAAIPVLLHDSKGSSIDGFANFCYAASAFQAEALAIRHACVLLGQKTYQAYRKLIPDGR</sequence>
<keyword evidence="3" id="KW-1185">Reference proteome</keyword>
<reference evidence="2 3" key="1">
    <citation type="journal article" date="2019" name="Genome Biol. Evol.">
        <title>The Rhododendron genome and chromosomal organization provide insight into shared whole-genome duplications across the heath family (Ericaceae).</title>
        <authorList>
            <person name="Soza V.L."/>
            <person name="Lindsley D."/>
            <person name="Waalkes A."/>
            <person name="Ramage E."/>
            <person name="Patwardhan R.P."/>
            <person name="Burton J.N."/>
            <person name="Adey A."/>
            <person name="Kumar A."/>
            <person name="Qiu R."/>
            <person name="Shendure J."/>
            <person name="Hall B."/>
        </authorList>
    </citation>
    <scope>NUCLEOTIDE SEQUENCE [LARGE SCALE GENOMIC DNA]</scope>
    <source>
        <strain evidence="2">RSF 1966-606</strain>
    </source>
</reference>
<name>A0A6A4LTL9_9ERIC</name>
<comment type="caution">
    <text evidence="2">The sequence shown here is derived from an EMBL/GenBank/DDBJ whole genome shotgun (WGS) entry which is preliminary data.</text>
</comment>
<dbReference type="Proteomes" id="UP000428333">
    <property type="component" value="Linkage Group LG05"/>
</dbReference>
<feature type="region of interest" description="Disordered" evidence="1">
    <location>
        <begin position="1"/>
        <end position="33"/>
    </location>
</feature>
<accession>A0A6A4LTL9</accession>
<dbReference type="AlphaFoldDB" id="A0A6A4LTL9"/>
<evidence type="ECO:0000256" key="1">
    <source>
        <dbReference type="SAM" id="MobiDB-lite"/>
    </source>
</evidence>
<dbReference type="EMBL" id="QEFC01001159">
    <property type="protein sequence ID" value="KAE9459781.1"/>
    <property type="molecule type" value="Genomic_DNA"/>
</dbReference>
<protein>
    <submittedName>
        <fullName evidence="2">Uncharacterized protein</fullName>
    </submittedName>
</protein>
<proteinExistence type="predicted"/>
<gene>
    <name evidence="2" type="ORF">C3L33_08300</name>
</gene>